<comment type="similarity">
    <text evidence="1">Belongs to the LysR transcriptional regulatory family.</text>
</comment>
<dbReference type="Gene3D" id="1.10.10.10">
    <property type="entry name" value="Winged helix-like DNA-binding domain superfamily/Winged helix DNA-binding domain"/>
    <property type="match status" value="1"/>
</dbReference>
<evidence type="ECO:0000256" key="4">
    <source>
        <dbReference type="ARBA" id="ARBA00023163"/>
    </source>
</evidence>
<evidence type="ECO:0000313" key="6">
    <source>
        <dbReference type="EMBL" id="SIT56643.1"/>
    </source>
</evidence>
<dbReference type="GO" id="GO:0003700">
    <property type="term" value="F:DNA-binding transcription factor activity"/>
    <property type="evidence" value="ECO:0007669"/>
    <property type="project" value="InterPro"/>
</dbReference>
<dbReference type="Gene3D" id="3.40.190.290">
    <property type="match status" value="1"/>
</dbReference>
<evidence type="ECO:0000256" key="2">
    <source>
        <dbReference type="ARBA" id="ARBA00023015"/>
    </source>
</evidence>
<dbReference type="Pfam" id="PF03466">
    <property type="entry name" value="LysR_substrate"/>
    <property type="match status" value="1"/>
</dbReference>
<dbReference type="InterPro" id="IPR036390">
    <property type="entry name" value="WH_DNA-bd_sf"/>
</dbReference>
<dbReference type="RefSeq" id="WP_077379894.1">
    <property type="nucleotide sequence ID" value="NZ_FTPD01000023.1"/>
</dbReference>
<protein>
    <submittedName>
        <fullName evidence="6">Putative transcriptional regulator</fullName>
    </submittedName>
</protein>
<evidence type="ECO:0000313" key="7">
    <source>
        <dbReference type="Proteomes" id="UP000188388"/>
    </source>
</evidence>
<evidence type="ECO:0000256" key="1">
    <source>
        <dbReference type="ARBA" id="ARBA00009437"/>
    </source>
</evidence>
<dbReference type="Proteomes" id="UP000188388">
    <property type="component" value="Unassembled WGS sequence"/>
</dbReference>
<accession>A0A1R3V9Q3</accession>
<dbReference type="PROSITE" id="PS50931">
    <property type="entry name" value="HTH_LYSR"/>
    <property type="match status" value="1"/>
</dbReference>
<keyword evidence="7" id="KW-1185">Reference proteome</keyword>
<evidence type="ECO:0000256" key="3">
    <source>
        <dbReference type="ARBA" id="ARBA00023125"/>
    </source>
</evidence>
<proteinExistence type="inferred from homology"/>
<dbReference type="CDD" id="cd08475">
    <property type="entry name" value="PBP2_CrgA_like_6"/>
    <property type="match status" value="1"/>
</dbReference>
<sequence length="304" mass="33059">MESASLQGVLAFVQTVEAGSFTGAGQRLHVTKSAVGKAVAQLEQRLGVRLLNRTTRSLSPTSEGLGYYEACVRALSEIETAQSLLAARRLVPSGRLRVDVPLAFGRRCVAPVLFDISRQFPDLTIEISFNDRRVDLIEEGIDLAVRMGDLDDSLSLAARRIYAQHSAVCAAPCYLEKHGRPRSIEDLASHSVIGYGRDGIVRPWTVRHADGHVGKFVPRPRLVLGHGEPMLDAALAGCGIVFLPTWLVADSLKSGELETVLSDCLVEDIVVHAIWPVTRSLTPKVRVVVDALIEHFSSPPWDAA</sequence>
<dbReference type="InterPro" id="IPR000847">
    <property type="entry name" value="LysR_HTH_N"/>
</dbReference>
<dbReference type="FunFam" id="1.10.10.10:FF:000001">
    <property type="entry name" value="LysR family transcriptional regulator"/>
    <property type="match status" value="1"/>
</dbReference>
<dbReference type="PANTHER" id="PTHR30537:SF5">
    <property type="entry name" value="HTH-TYPE TRANSCRIPTIONAL ACTIVATOR TTDR-RELATED"/>
    <property type="match status" value="1"/>
</dbReference>
<reference evidence="7" key="1">
    <citation type="submission" date="2017-01" db="EMBL/GenBank/DDBJ databases">
        <authorList>
            <person name="Brunel B."/>
        </authorList>
    </citation>
    <scope>NUCLEOTIDE SEQUENCE [LARGE SCALE GENOMIC DNA]</scope>
</reference>
<dbReference type="PRINTS" id="PR00039">
    <property type="entry name" value="HTHLYSR"/>
</dbReference>
<dbReference type="STRING" id="1631249.BQ8794_30092"/>
<feature type="domain" description="HTH lysR-type" evidence="5">
    <location>
        <begin position="1"/>
        <end position="61"/>
    </location>
</feature>
<dbReference type="InterPro" id="IPR036388">
    <property type="entry name" value="WH-like_DNA-bd_sf"/>
</dbReference>
<dbReference type="GO" id="GO:0003677">
    <property type="term" value="F:DNA binding"/>
    <property type="evidence" value="ECO:0007669"/>
    <property type="project" value="UniProtKB-KW"/>
</dbReference>
<keyword evidence="4" id="KW-0804">Transcription</keyword>
<name>A0A1R3V9Q3_9HYPH</name>
<evidence type="ECO:0000259" key="5">
    <source>
        <dbReference type="PROSITE" id="PS50931"/>
    </source>
</evidence>
<dbReference type="InterPro" id="IPR005119">
    <property type="entry name" value="LysR_subst-bd"/>
</dbReference>
<dbReference type="EMBL" id="FTPD01000023">
    <property type="protein sequence ID" value="SIT56643.1"/>
    <property type="molecule type" value="Genomic_DNA"/>
</dbReference>
<dbReference type="SUPFAM" id="SSF46785">
    <property type="entry name" value="Winged helix' DNA-binding domain"/>
    <property type="match status" value="1"/>
</dbReference>
<dbReference type="PANTHER" id="PTHR30537">
    <property type="entry name" value="HTH-TYPE TRANSCRIPTIONAL REGULATOR"/>
    <property type="match status" value="1"/>
</dbReference>
<organism evidence="6 7">
    <name type="scientific">Mesorhizobium prunaredense</name>
    <dbReference type="NCBI Taxonomy" id="1631249"/>
    <lineage>
        <taxon>Bacteria</taxon>
        <taxon>Pseudomonadati</taxon>
        <taxon>Pseudomonadota</taxon>
        <taxon>Alphaproteobacteria</taxon>
        <taxon>Hyphomicrobiales</taxon>
        <taxon>Phyllobacteriaceae</taxon>
        <taxon>Mesorhizobium</taxon>
    </lineage>
</organism>
<dbReference type="AlphaFoldDB" id="A0A1R3V9Q3"/>
<keyword evidence="2" id="KW-0805">Transcription regulation</keyword>
<gene>
    <name evidence="6" type="ORF">BQ8794_30092</name>
</gene>
<dbReference type="InterPro" id="IPR058163">
    <property type="entry name" value="LysR-type_TF_proteobact-type"/>
</dbReference>
<dbReference type="SUPFAM" id="SSF53850">
    <property type="entry name" value="Periplasmic binding protein-like II"/>
    <property type="match status" value="1"/>
</dbReference>
<dbReference type="Pfam" id="PF00126">
    <property type="entry name" value="HTH_1"/>
    <property type="match status" value="1"/>
</dbReference>
<keyword evidence="3" id="KW-0238">DNA-binding</keyword>